<evidence type="ECO:0000313" key="7">
    <source>
        <dbReference type="EMBL" id="RWR89465.1"/>
    </source>
</evidence>
<evidence type="ECO:0000259" key="5">
    <source>
        <dbReference type="Pfam" id="PF13947"/>
    </source>
</evidence>
<gene>
    <name evidence="7" type="ORF">CKAN_01852200</name>
</gene>
<evidence type="ECO:0000256" key="3">
    <source>
        <dbReference type="ARBA" id="ARBA00023180"/>
    </source>
</evidence>
<dbReference type="PANTHER" id="PTHR33355:SF1">
    <property type="entry name" value="WALL-ASSOCIATED RECEPTOR KINASE-LIKE 15"/>
    <property type="match status" value="1"/>
</dbReference>
<evidence type="ECO:0000259" key="6">
    <source>
        <dbReference type="Pfam" id="PF14380"/>
    </source>
</evidence>
<dbReference type="AlphaFoldDB" id="A0A443PFB4"/>
<keyword evidence="7" id="KW-0418">Kinase</keyword>
<feature type="domain" description="Wall-associated receptor kinase C-terminal" evidence="6">
    <location>
        <begin position="231"/>
        <end position="260"/>
    </location>
</feature>
<comment type="caution">
    <text evidence="7">The sequence shown here is derived from an EMBL/GenBank/DDBJ whole genome shotgun (WGS) entry which is preliminary data.</text>
</comment>
<keyword evidence="8" id="KW-1185">Reference proteome</keyword>
<evidence type="ECO:0000313" key="8">
    <source>
        <dbReference type="Proteomes" id="UP000283530"/>
    </source>
</evidence>
<keyword evidence="7" id="KW-0675">Receptor</keyword>
<keyword evidence="2 4" id="KW-0732">Signal</keyword>
<dbReference type="GO" id="GO:0016020">
    <property type="term" value="C:membrane"/>
    <property type="evidence" value="ECO:0007669"/>
    <property type="project" value="UniProtKB-SubCell"/>
</dbReference>
<name>A0A443PFB4_9MAGN</name>
<dbReference type="EMBL" id="QPKB01000007">
    <property type="protein sequence ID" value="RWR89465.1"/>
    <property type="molecule type" value="Genomic_DNA"/>
</dbReference>
<organism evidence="7 8">
    <name type="scientific">Cinnamomum micranthum f. kanehirae</name>
    <dbReference type="NCBI Taxonomy" id="337451"/>
    <lineage>
        <taxon>Eukaryota</taxon>
        <taxon>Viridiplantae</taxon>
        <taxon>Streptophyta</taxon>
        <taxon>Embryophyta</taxon>
        <taxon>Tracheophyta</taxon>
        <taxon>Spermatophyta</taxon>
        <taxon>Magnoliopsida</taxon>
        <taxon>Magnoliidae</taxon>
        <taxon>Laurales</taxon>
        <taxon>Lauraceae</taxon>
        <taxon>Cinnamomum</taxon>
    </lineage>
</organism>
<dbReference type="GO" id="GO:0016301">
    <property type="term" value="F:kinase activity"/>
    <property type="evidence" value="ECO:0007669"/>
    <property type="project" value="UniProtKB-KW"/>
</dbReference>
<proteinExistence type="predicted"/>
<evidence type="ECO:0000256" key="4">
    <source>
        <dbReference type="SAM" id="SignalP"/>
    </source>
</evidence>
<dbReference type="Proteomes" id="UP000283530">
    <property type="component" value="Unassembled WGS sequence"/>
</dbReference>
<dbReference type="Pfam" id="PF14380">
    <property type="entry name" value="WAK_assoc"/>
    <property type="match status" value="1"/>
</dbReference>
<dbReference type="InterPro" id="IPR032872">
    <property type="entry name" value="WAK_assoc_C"/>
</dbReference>
<sequence length="307" mass="32636">MDLLTTLSLFFLSVFISLTLHSLTAALPSCKNKCGSLPIKYPLGTGFGCGSPLFQSSLSCSQSEQLLLTTHTGCYPITSISYSTSTLTLLPPLMSTCSSMHPSPNFGLDWASPFQLGPSFFLLLSCTLPSSSITFKGTPICDPSNAHLCAYLYTCPAVSSLSLPLSAPSNSCCVYSPANLGPHMDLDIQGLKCAGFSSVVSLGDSPADPSRWEYGVSLKFGERELDGHDFATACDTCEKSDGVCGYAPPRNYFVCVCQNGVNTTLDCYGQVVVGFQEAAAPASLVLVFFNAKGIWLSWLVLGLWLGI</sequence>
<feature type="chain" id="PRO_5019035805" evidence="4">
    <location>
        <begin position="27"/>
        <end position="307"/>
    </location>
</feature>
<evidence type="ECO:0000256" key="1">
    <source>
        <dbReference type="ARBA" id="ARBA00004167"/>
    </source>
</evidence>
<dbReference type="InterPro" id="IPR025287">
    <property type="entry name" value="WAK_GUB"/>
</dbReference>
<feature type="domain" description="Wall-associated receptor kinase galacturonan-binding" evidence="5">
    <location>
        <begin position="30"/>
        <end position="89"/>
    </location>
</feature>
<evidence type="ECO:0000256" key="2">
    <source>
        <dbReference type="ARBA" id="ARBA00022729"/>
    </source>
</evidence>
<dbReference type="PANTHER" id="PTHR33355">
    <property type="entry name" value="WALL-ASSOCIATED RECEPTOR KINASE CARBOXY-TERMINAL PROTEIN-RELATED"/>
    <property type="match status" value="1"/>
</dbReference>
<feature type="signal peptide" evidence="4">
    <location>
        <begin position="1"/>
        <end position="26"/>
    </location>
</feature>
<reference evidence="7 8" key="1">
    <citation type="journal article" date="2019" name="Nat. Plants">
        <title>Stout camphor tree genome fills gaps in understanding of flowering plant genome evolution.</title>
        <authorList>
            <person name="Chaw S.M."/>
            <person name="Liu Y.C."/>
            <person name="Wu Y.W."/>
            <person name="Wang H.Y."/>
            <person name="Lin C.I."/>
            <person name="Wu C.S."/>
            <person name="Ke H.M."/>
            <person name="Chang L.Y."/>
            <person name="Hsu C.Y."/>
            <person name="Yang H.T."/>
            <person name="Sudianto E."/>
            <person name="Hsu M.H."/>
            <person name="Wu K.P."/>
            <person name="Wang L.N."/>
            <person name="Leebens-Mack J.H."/>
            <person name="Tsai I.J."/>
        </authorList>
    </citation>
    <scope>NUCLEOTIDE SEQUENCE [LARGE SCALE GENOMIC DNA]</scope>
    <source>
        <strain evidence="8">cv. Chaw 1501</strain>
        <tissue evidence="7">Young leaves</tissue>
    </source>
</reference>
<keyword evidence="3" id="KW-0325">Glycoprotein</keyword>
<dbReference type="GO" id="GO:0030247">
    <property type="term" value="F:polysaccharide binding"/>
    <property type="evidence" value="ECO:0007669"/>
    <property type="project" value="InterPro"/>
</dbReference>
<comment type="subcellular location">
    <subcellularLocation>
        <location evidence="1">Membrane</location>
        <topology evidence="1">Single-pass membrane protein</topology>
    </subcellularLocation>
</comment>
<protein>
    <submittedName>
        <fullName evidence="7">Wall-associated receptor kinase-like protein 15</fullName>
    </submittedName>
</protein>
<accession>A0A443PFB4</accession>
<keyword evidence="7" id="KW-0808">Transferase</keyword>
<dbReference type="OrthoDB" id="1933476at2759"/>
<dbReference type="Pfam" id="PF13947">
    <property type="entry name" value="GUB_WAK_bind"/>
    <property type="match status" value="1"/>
</dbReference>